<dbReference type="OMA" id="MCINIYA"/>
<reference evidence="9 10" key="1">
    <citation type="submission" date="2009-06" db="EMBL/GenBank/DDBJ databases">
        <title>The Genome Sequence of Loxodonta africana (African elephant).</title>
        <authorList>
            <person name="Di Palma F."/>
            <person name="Heiman D."/>
            <person name="Young S."/>
            <person name="Johnson J."/>
            <person name="Lander E.S."/>
            <person name="Lindblad-Toh K."/>
        </authorList>
    </citation>
    <scope>NUCLEOTIDE SEQUENCE [LARGE SCALE GENOMIC DNA]</scope>
    <source>
        <strain evidence="9 10">Isolate ISIS603380</strain>
    </source>
</reference>
<evidence type="ECO:0000256" key="5">
    <source>
        <dbReference type="ARBA" id="ARBA00022856"/>
    </source>
</evidence>
<dbReference type="GeneTree" id="ENSGT00940000158916"/>
<sequence>ECLNRDALLIQIPSGYYLQTMNSNLNSNGFLLPVAVMNVIGFLPLLILAPMEYFSTRLFPSKRDGPFLLACIIAGNLSAALSVMVAGFFETHRKDFPPTEQTISGKVLIVSSMPYFHLVLQYLLLGVAETLVNPTLSVLSYRFVPSSLRGTSMNFLSLFNGFGCFVGAVLVELVYLISEG</sequence>
<name>G3TAC3_LOXAF</name>
<feature type="transmembrane region" description="Helical" evidence="8">
    <location>
        <begin position="30"/>
        <end position="54"/>
    </location>
</feature>
<dbReference type="STRING" id="9785.ENSLAFP00000010800"/>
<comment type="similarity">
    <text evidence="2">Belongs to the major facilitator superfamily. Proton-dependent oligopeptide transporter (POT/PTR) (TC 2.A.17) family.</text>
</comment>
<dbReference type="PANTHER" id="PTHR11654">
    <property type="entry name" value="OLIGOPEPTIDE TRANSPORTER-RELATED"/>
    <property type="match status" value="1"/>
</dbReference>
<keyword evidence="10" id="KW-1185">Reference proteome</keyword>
<organism evidence="9 10">
    <name type="scientific">Loxodonta africana</name>
    <name type="common">African elephant</name>
    <dbReference type="NCBI Taxonomy" id="9785"/>
    <lineage>
        <taxon>Eukaryota</taxon>
        <taxon>Metazoa</taxon>
        <taxon>Chordata</taxon>
        <taxon>Craniata</taxon>
        <taxon>Vertebrata</taxon>
        <taxon>Euteleostomi</taxon>
        <taxon>Mammalia</taxon>
        <taxon>Eutheria</taxon>
        <taxon>Afrotheria</taxon>
        <taxon>Proboscidea</taxon>
        <taxon>Elephantidae</taxon>
        <taxon>Loxodonta</taxon>
    </lineage>
</organism>
<keyword evidence="6 8" id="KW-1133">Transmembrane helix</keyword>
<keyword evidence="4" id="KW-0769">Symport</keyword>
<evidence type="ECO:0000256" key="7">
    <source>
        <dbReference type="ARBA" id="ARBA00023136"/>
    </source>
</evidence>
<reference evidence="9" key="3">
    <citation type="submission" date="2025-09" db="UniProtKB">
        <authorList>
            <consortium name="Ensembl"/>
        </authorList>
    </citation>
    <scope>IDENTIFICATION</scope>
    <source>
        <strain evidence="9">Isolate ISIS603380</strain>
    </source>
</reference>
<comment type="subcellular location">
    <subcellularLocation>
        <location evidence="1">Membrane</location>
        <topology evidence="1">Multi-pass membrane protein</topology>
    </subcellularLocation>
</comment>
<reference evidence="9" key="2">
    <citation type="submission" date="2025-08" db="UniProtKB">
        <authorList>
            <consortium name="Ensembl"/>
        </authorList>
    </citation>
    <scope>IDENTIFICATION</scope>
    <source>
        <strain evidence="9">Isolate ISIS603380</strain>
    </source>
</reference>
<feature type="transmembrane region" description="Helical" evidence="8">
    <location>
        <begin position="156"/>
        <end position="177"/>
    </location>
</feature>
<dbReference type="SUPFAM" id="SSF103473">
    <property type="entry name" value="MFS general substrate transporter"/>
    <property type="match status" value="1"/>
</dbReference>
<dbReference type="eggNOG" id="KOG1237">
    <property type="taxonomic scope" value="Eukaryota"/>
</dbReference>
<keyword evidence="5" id="KW-0653">Protein transport</keyword>
<keyword evidence="7 8" id="KW-0472">Membrane</keyword>
<dbReference type="GO" id="GO:0016020">
    <property type="term" value="C:membrane"/>
    <property type="evidence" value="ECO:0007669"/>
    <property type="project" value="UniProtKB-SubCell"/>
</dbReference>
<dbReference type="Gene3D" id="1.20.1250.20">
    <property type="entry name" value="MFS general substrate transporter like domains"/>
    <property type="match status" value="1"/>
</dbReference>
<evidence type="ECO:0000256" key="2">
    <source>
        <dbReference type="ARBA" id="ARBA00005982"/>
    </source>
</evidence>
<dbReference type="InterPro" id="IPR000109">
    <property type="entry name" value="POT_fam"/>
</dbReference>
<evidence type="ECO:0000256" key="6">
    <source>
        <dbReference type="ARBA" id="ARBA00022989"/>
    </source>
</evidence>
<dbReference type="Ensembl" id="ENSLAFT00000012916.3">
    <property type="protein sequence ID" value="ENSLAFP00000010800.3"/>
    <property type="gene ID" value="ENSLAFG00000012917.3"/>
</dbReference>
<dbReference type="HOGENOM" id="CLU_096687_0_0_1"/>
<evidence type="ECO:0000256" key="8">
    <source>
        <dbReference type="SAM" id="Phobius"/>
    </source>
</evidence>
<keyword evidence="5" id="KW-0571">Peptide transport</keyword>
<evidence type="ECO:0000256" key="4">
    <source>
        <dbReference type="ARBA" id="ARBA00022847"/>
    </source>
</evidence>
<feature type="transmembrane region" description="Helical" evidence="8">
    <location>
        <begin position="122"/>
        <end position="144"/>
    </location>
</feature>
<proteinExistence type="inferred from homology"/>
<dbReference type="AlphaFoldDB" id="G3TAC3"/>
<accession>G3TAC3</accession>
<evidence type="ECO:0000313" key="9">
    <source>
        <dbReference type="Ensembl" id="ENSLAFP00000010800.3"/>
    </source>
</evidence>
<dbReference type="Pfam" id="PF00854">
    <property type="entry name" value="PTR2"/>
    <property type="match status" value="1"/>
</dbReference>
<keyword evidence="4" id="KW-0813">Transport</keyword>
<dbReference type="Proteomes" id="UP000007646">
    <property type="component" value="Unassembled WGS sequence"/>
</dbReference>
<protein>
    <recommendedName>
        <fullName evidence="11">Solute carrier family 15 member 5</fullName>
    </recommendedName>
</protein>
<evidence type="ECO:0000313" key="10">
    <source>
        <dbReference type="Proteomes" id="UP000007646"/>
    </source>
</evidence>
<dbReference type="GO" id="GO:0015833">
    <property type="term" value="P:peptide transport"/>
    <property type="evidence" value="ECO:0007669"/>
    <property type="project" value="UniProtKB-KW"/>
</dbReference>
<dbReference type="InterPro" id="IPR036259">
    <property type="entry name" value="MFS_trans_sf"/>
</dbReference>
<dbReference type="InParanoid" id="G3TAC3"/>
<keyword evidence="3 8" id="KW-0812">Transmembrane</keyword>
<feature type="transmembrane region" description="Helical" evidence="8">
    <location>
        <begin position="66"/>
        <end position="89"/>
    </location>
</feature>
<dbReference type="GO" id="GO:0015293">
    <property type="term" value="F:symporter activity"/>
    <property type="evidence" value="ECO:0007669"/>
    <property type="project" value="UniProtKB-KW"/>
</dbReference>
<evidence type="ECO:0000256" key="1">
    <source>
        <dbReference type="ARBA" id="ARBA00004141"/>
    </source>
</evidence>
<evidence type="ECO:0008006" key="11">
    <source>
        <dbReference type="Google" id="ProtNLM"/>
    </source>
</evidence>
<evidence type="ECO:0000256" key="3">
    <source>
        <dbReference type="ARBA" id="ARBA00022692"/>
    </source>
</evidence>